<name>A0A9P6J0H5_MORAP</name>
<evidence type="ECO:0000259" key="2">
    <source>
        <dbReference type="PROSITE" id="PS50006"/>
    </source>
</evidence>
<dbReference type="Gene3D" id="2.60.200.20">
    <property type="match status" value="1"/>
</dbReference>
<evidence type="ECO:0000313" key="3">
    <source>
        <dbReference type="EMBL" id="KAF9956059.1"/>
    </source>
</evidence>
<feature type="region of interest" description="Disordered" evidence="1">
    <location>
        <begin position="519"/>
        <end position="686"/>
    </location>
</feature>
<feature type="compositionally biased region" description="Basic and acidic residues" evidence="1">
    <location>
        <begin position="421"/>
        <end position="454"/>
    </location>
</feature>
<organism evidence="3 4">
    <name type="scientific">Mortierella alpina</name>
    <name type="common">Oleaginous fungus</name>
    <name type="synonym">Mortierella renispora</name>
    <dbReference type="NCBI Taxonomy" id="64518"/>
    <lineage>
        <taxon>Eukaryota</taxon>
        <taxon>Fungi</taxon>
        <taxon>Fungi incertae sedis</taxon>
        <taxon>Mucoromycota</taxon>
        <taxon>Mortierellomycotina</taxon>
        <taxon>Mortierellomycetes</taxon>
        <taxon>Mortierellales</taxon>
        <taxon>Mortierellaceae</taxon>
        <taxon>Mortierella</taxon>
    </lineage>
</organism>
<keyword evidence="4" id="KW-1185">Reference proteome</keyword>
<dbReference type="AlphaFoldDB" id="A0A9P6J0H5"/>
<feature type="region of interest" description="Disordered" evidence="1">
    <location>
        <begin position="308"/>
        <end position="394"/>
    </location>
</feature>
<feature type="compositionally biased region" description="Basic and acidic residues" evidence="1">
    <location>
        <begin position="564"/>
        <end position="573"/>
    </location>
</feature>
<protein>
    <recommendedName>
        <fullName evidence="2">FHA domain-containing protein</fullName>
    </recommendedName>
</protein>
<feature type="compositionally biased region" description="Polar residues" evidence="1">
    <location>
        <begin position="574"/>
        <end position="605"/>
    </location>
</feature>
<feature type="compositionally biased region" description="Polar residues" evidence="1">
    <location>
        <begin position="385"/>
        <end position="394"/>
    </location>
</feature>
<feature type="non-terminal residue" evidence="3">
    <location>
        <position position="686"/>
    </location>
</feature>
<dbReference type="InterPro" id="IPR008984">
    <property type="entry name" value="SMAD_FHA_dom_sf"/>
</dbReference>
<dbReference type="SUPFAM" id="SSF49879">
    <property type="entry name" value="SMAD/FHA domain"/>
    <property type="match status" value="1"/>
</dbReference>
<dbReference type="EMBL" id="JAAAHY010000868">
    <property type="protein sequence ID" value="KAF9956059.1"/>
    <property type="molecule type" value="Genomic_DNA"/>
</dbReference>
<dbReference type="Pfam" id="PF00498">
    <property type="entry name" value="FHA"/>
    <property type="match status" value="1"/>
</dbReference>
<sequence length="686" mass="75301">MDTRERPVARMQVRMFDSFKGSFYLYPGINFVGRDAHSVQVFIPHYFISRHHLEIECREKGPLWVKDLPKSRNQPSSRINGSEMRRDAWYELLPGREIVLGGLVHCFMEELSADEQRNGPSKSEVNPIIQKYRADRFASMIGDSTPDPESLASHARPRSTILQENANQQAEEFVEDSSIPCTLPMADVTQRLEDDTSDYGSNTDGEIQSTIPWGPQPTIMMPKPRSKPPPATSSQPLDQTFPLPRSFDCSNEDFFDHDVPTQLMDDNDPAAPPHMFSSRPCDPDAPTQVLSFQSDSILPPELTSVSISHSAGPLDAGQEFVPNTQIPEHPTSHDGAVKELGPVDTDHDRVPGTQSTQQDEDTTGAKVSFDSPNQSQEPEPAASPEVSQVRTSASFEPTLQLPDILQLQDVVQSTPVHLHGKFPENSELEEKQRALDTDEVEKVPQTPEDKHHTGMSDISTQEMPVHPAPLGDLSEGDGAQSTDATSSEDRQLQDLGFSSSIPTVPKEVEEFLGLTGDAASSSVAEAQVHLGACGSSKPDDEPVDQDSDGDVPMIPRHTRRSRPILKDSQETHSSRSGTDSPSTDQEGSSSTATFTRSVSRQSSRISTRKKEGSPKHGMGPDARAESPPKPSKLIKTESTEETIASTSSMRLTPGRLLRKSTSDRSMLDMEPYKPVVMISAPKLTDA</sequence>
<feature type="domain" description="FHA" evidence="2">
    <location>
        <begin position="30"/>
        <end position="84"/>
    </location>
</feature>
<evidence type="ECO:0000256" key="1">
    <source>
        <dbReference type="SAM" id="MobiDB-lite"/>
    </source>
</evidence>
<gene>
    <name evidence="3" type="ORF">BGZ70_010043</name>
</gene>
<dbReference type="Proteomes" id="UP000738359">
    <property type="component" value="Unassembled WGS sequence"/>
</dbReference>
<proteinExistence type="predicted"/>
<feature type="compositionally biased region" description="Basic and acidic residues" evidence="1">
    <location>
        <begin position="660"/>
        <end position="671"/>
    </location>
</feature>
<dbReference type="PROSITE" id="PS50006">
    <property type="entry name" value="FHA_DOMAIN"/>
    <property type="match status" value="1"/>
</dbReference>
<feature type="region of interest" description="Disordered" evidence="1">
    <location>
        <begin position="418"/>
        <end position="503"/>
    </location>
</feature>
<feature type="compositionally biased region" description="Polar residues" evidence="1">
    <location>
        <begin position="198"/>
        <end position="211"/>
    </location>
</feature>
<feature type="region of interest" description="Disordered" evidence="1">
    <location>
        <begin position="194"/>
        <end position="288"/>
    </location>
</feature>
<dbReference type="OrthoDB" id="342264at2759"/>
<comment type="caution">
    <text evidence="3">The sequence shown here is derived from an EMBL/GenBank/DDBJ whole genome shotgun (WGS) entry which is preliminary data.</text>
</comment>
<evidence type="ECO:0000313" key="4">
    <source>
        <dbReference type="Proteomes" id="UP000738359"/>
    </source>
</evidence>
<accession>A0A9P6J0H5</accession>
<dbReference type="InterPro" id="IPR000253">
    <property type="entry name" value="FHA_dom"/>
</dbReference>
<reference evidence="3" key="1">
    <citation type="journal article" date="2020" name="Fungal Divers.">
        <title>Resolving the Mortierellaceae phylogeny through synthesis of multi-gene phylogenetics and phylogenomics.</title>
        <authorList>
            <person name="Vandepol N."/>
            <person name="Liber J."/>
            <person name="Desiro A."/>
            <person name="Na H."/>
            <person name="Kennedy M."/>
            <person name="Barry K."/>
            <person name="Grigoriev I.V."/>
            <person name="Miller A.N."/>
            <person name="O'Donnell K."/>
            <person name="Stajich J.E."/>
            <person name="Bonito G."/>
        </authorList>
    </citation>
    <scope>NUCLEOTIDE SEQUENCE</scope>
    <source>
        <strain evidence="3">CK1249</strain>
    </source>
</reference>